<evidence type="ECO:0000313" key="2">
    <source>
        <dbReference type="EMBL" id="RCR69829.1"/>
    </source>
</evidence>
<reference evidence="2 3" key="1">
    <citation type="submission" date="2018-07" db="EMBL/GenBank/DDBJ databases">
        <title>Genome analysis of Larkinella rosea.</title>
        <authorList>
            <person name="Zhou Z."/>
            <person name="Wang G."/>
        </authorList>
    </citation>
    <scope>NUCLEOTIDE SEQUENCE [LARGE SCALE GENOMIC DNA]</scope>
    <source>
        <strain evidence="3">zzj9</strain>
    </source>
</reference>
<keyword evidence="3" id="KW-1185">Reference proteome</keyword>
<accession>A0A368JQ83</accession>
<dbReference type="RefSeq" id="WP_114406023.1">
    <property type="nucleotide sequence ID" value="NZ_QOWE01000007.1"/>
</dbReference>
<organism evidence="2 3">
    <name type="scientific">Larkinella punicea</name>
    <dbReference type="NCBI Taxonomy" id="2315727"/>
    <lineage>
        <taxon>Bacteria</taxon>
        <taxon>Pseudomonadati</taxon>
        <taxon>Bacteroidota</taxon>
        <taxon>Cytophagia</taxon>
        <taxon>Cytophagales</taxon>
        <taxon>Spirosomataceae</taxon>
        <taxon>Larkinella</taxon>
    </lineage>
</organism>
<dbReference type="EMBL" id="QOWE01000007">
    <property type="protein sequence ID" value="RCR69829.1"/>
    <property type="molecule type" value="Genomic_DNA"/>
</dbReference>
<keyword evidence="1" id="KW-0732">Signal</keyword>
<dbReference type="AlphaFoldDB" id="A0A368JQ83"/>
<evidence type="ECO:0008006" key="4">
    <source>
        <dbReference type="Google" id="ProtNLM"/>
    </source>
</evidence>
<feature type="signal peptide" evidence="1">
    <location>
        <begin position="1"/>
        <end position="22"/>
    </location>
</feature>
<proteinExistence type="predicted"/>
<evidence type="ECO:0000313" key="3">
    <source>
        <dbReference type="Proteomes" id="UP000253383"/>
    </source>
</evidence>
<name>A0A368JQ83_9BACT</name>
<dbReference type="Proteomes" id="UP000253383">
    <property type="component" value="Unassembled WGS sequence"/>
</dbReference>
<sequence>MKSFTRLLILFFGLLLTLPAAAQNQDRQKIESAKIGLITNRLNLTTEQAPQFWPIYNEYSDRRRDISRQLRKSSKPGGNEAISELNESVELKQKLVDLEKEYNAKFLRVITAQQLQELHNTERMFNKMLIDRVSNPN</sequence>
<comment type="caution">
    <text evidence="2">The sequence shown here is derived from an EMBL/GenBank/DDBJ whole genome shotgun (WGS) entry which is preliminary data.</text>
</comment>
<protein>
    <recommendedName>
        <fullName evidence="4">Sensor of ECF-type sigma factor</fullName>
    </recommendedName>
</protein>
<dbReference type="OrthoDB" id="675330at2"/>
<feature type="chain" id="PRO_5016662851" description="Sensor of ECF-type sigma factor" evidence="1">
    <location>
        <begin position="23"/>
        <end position="137"/>
    </location>
</feature>
<gene>
    <name evidence="2" type="ORF">DUE52_09680</name>
</gene>
<evidence type="ECO:0000256" key="1">
    <source>
        <dbReference type="SAM" id="SignalP"/>
    </source>
</evidence>